<name>A0A2A4JQ29_HELVI</name>
<sequence>MLFYVIVTVLVASANAKYYKDCGSKVATVQKVVVSGCDEKSQECVLRRNSNATFSIDFTPYQEVKEVATIVHGIVMNLPVPFPLPQPDACKDSGLTCPLKEEQLSKYSTTMPILKSYPRVKVEVKWELKDENDEDLVCILIAAKIQ</sequence>
<comment type="caution">
    <text evidence="8">The sequence shown here is derived from an EMBL/GenBank/DDBJ whole genome shotgun (WGS) entry which is preliminary data.</text>
</comment>
<dbReference type="GO" id="GO:0032934">
    <property type="term" value="F:sterol binding"/>
    <property type="evidence" value="ECO:0007669"/>
    <property type="project" value="InterPro"/>
</dbReference>
<gene>
    <name evidence="8" type="ORF">B5V51_14751</name>
</gene>
<evidence type="ECO:0000256" key="5">
    <source>
        <dbReference type="ARBA" id="ARBA00023157"/>
    </source>
</evidence>
<protein>
    <recommendedName>
        <fullName evidence="7">MD-2-related lipid-recognition domain-containing protein</fullName>
    </recommendedName>
</protein>
<dbReference type="FunFam" id="2.60.40.770:FF:000001">
    <property type="entry name" value="NPC intracellular cholesterol transporter 2"/>
    <property type="match status" value="1"/>
</dbReference>
<dbReference type="InterPro" id="IPR014756">
    <property type="entry name" value="Ig_E-set"/>
</dbReference>
<feature type="chain" id="PRO_5012494973" description="MD-2-related lipid-recognition domain-containing protein" evidence="6">
    <location>
        <begin position="17"/>
        <end position="146"/>
    </location>
</feature>
<feature type="signal peptide" evidence="6">
    <location>
        <begin position="1"/>
        <end position="16"/>
    </location>
</feature>
<accession>A0A2A4JQ29</accession>
<dbReference type="GO" id="GO:0032367">
    <property type="term" value="P:intracellular cholesterol transport"/>
    <property type="evidence" value="ECO:0007669"/>
    <property type="project" value="InterPro"/>
</dbReference>
<dbReference type="EMBL" id="NWSH01000928">
    <property type="protein sequence ID" value="PCG73510.1"/>
    <property type="molecule type" value="Genomic_DNA"/>
</dbReference>
<evidence type="ECO:0000256" key="3">
    <source>
        <dbReference type="ARBA" id="ARBA00022525"/>
    </source>
</evidence>
<evidence type="ECO:0000256" key="1">
    <source>
        <dbReference type="ARBA" id="ARBA00004613"/>
    </source>
</evidence>
<evidence type="ECO:0000256" key="6">
    <source>
        <dbReference type="SAM" id="SignalP"/>
    </source>
</evidence>
<dbReference type="SMART" id="SM00737">
    <property type="entry name" value="ML"/>
    <property type="match status" value="1"/>
</dbReference>
<dbReference type="InterPro" id="IPR039670">
    <property type="entry name" value="NPC2-like"/>
</dbReference>
<organism evidence="8">
    <name type="scientific">Heliothis virescens</name>
    <name type="common">Tobacco budworm moth</name>
    <dbReference type="NCBI Taxonomy" id="7102"/>
    <lineage>
        <taxon>Eukaryota</taxon>
        <taxon>Metazoa</taxon>
        <taxon>Ecdysozoa</taxon>
        <taxon>Arthropoda</taxon>
        <taxon>Hexapoda</taxon>
        <taxon>Insecta</taxon>
        <taxon>Pterygota</taxon>
        <taxon>Neoptera</taxon>
        <taxon>Endopterygota</taxon>
        <taxon>Lepidoptera</taxon>
        <taxon>Glossata</taxon>
        <taxon>Ditrysia</taxon>
        <taxon>Noctuoidea</taxon>
        <taxon>Noctuidae</taxon>
        <taxon>Heliothinae</taxon>
        <taxon>Heliothis</taxon>
    </lineage>
</organism>
<dbReference type="GO" id="GO:0005576">
    <property type="term" value="C:extracellular region"/>
    <property type="evidence" value="ECO:0007669"/>
    <property type="project" value="UniProtKB-SubCell"/>
</dbReference>
<dbReference type="InterPro" id="IPR003172">
    <property type="entry name" value="ML_dom"/>
</dbReference>
<feature type="domain" description="MD-2-related lipid-recognition" evidence="7">
    <location>
        <begin position="19"/>
        <end position="143"/>
    </location>
</feature>
<dbReference type="Pfam" id="PF02221">
    <property type="entry name" value="E1_DerP2_DerF2"/>
    <property type="match status" value="1"/>
</dbReference>
<evidence type="ECO:0000256" key="2">
    <source>
        <dbReference type="ARBA" id="ARBA00006370"/>
    </source>
</evidence>
<keyword evidence="5" id="KW-1015">Disulfide bond</keyword>
<dbReference type="SUPFAM" id="SSF81296">
    <property type="entry name" value="E set domains"/>
    <property type="match status" value="1"/>
</dbReference>
<keyword evidence="3" id="KW-0964">Secreted</keyword>
<proteinExistence type="inferred from homology"/>
<dbReference type="PANTHER" id="PTHR11306:SF68">
    <property type="entry name" value="NPC INTRACELLULAR CHOLESTEROL TRANSPORTER 2"/>
    <property type="match status" value="1"/>
</dbReference>
<dbReference type="AlphaFoldDB" id="A0A2A4JQ29"/>
<dbReference type="PANTHER" id="PTHR11306">
    <property type="entry name" value="NIEMANN PICK TYPE C2 PROTEIN NPC2-RELATED"/>
    <property type="match status" value="1"/>
</dbReference>
<comment type="similarity">
    <text evidence="2">Belongs to the NPC2 family.</text>
</comment>
<dbReference type="CDD" id="cd00916">
    <property type="entry name" value="Npc2_like"/>
    <property type="match status" value="1"/>
</dbReference>
<evidence type="ECO:0000313" key="8">
    <source>
        <dbReference type="EMBL" id="PCG73510.1"/>
    </source>
</evidence>
<dbReference type="InterPro" id="IPR033916">
    <property type="entry name" value="ML_Npc2-like"/>
</dbReference>
<dbReference type="Gene3D" id="2.60.40.770">
    <property type="match status" value="1"/>
</dbReference>
<evidence type="ECO:0000259" key="7">
    <source>
        <dbReference type="SMART" id="SM00737"/>
    </source>
</evidence>
<reference evidence="8" key="1">
    <citation type="submission" date="2017-09" db="EMBL/GenBank/DDBJ databases">
        <title>Contemporary evolution of a Lepidopteran species, Heliothis virescens, in response to modern agricultural practices.</title>
        <authorList>
            <person name="Fritz M.L."/>
            <person name="Deyonke A.M."/>
            <person name="Papanicolaou A."/>
            <person name="Micinski S."/>
            <person name="Westbrook J."/>
            <person name="Gould F."/>
        </authorList>
    </citation>
    <scope>NUCLEOTIDE SEQUENCE [LARGE SCALE GENOMIC DNA]</scope>
    <source>
        <strain evidence="8">HvINT-</strain>
        <tissue evidence="8">Whole body</tissue>
    </source>
</reference>
<dbReference type="STRING" id="7102.A0A2A4JQ29"/>
<evidence type="ECO:0000256" key="4">
    <source>
        <dbReference type="ARBA" id="ARBA00022729"/>
    </source>
</evidence>
<comment type="subcellular location">
    <subcellularLocation>
        <location evidence="1">Secreted</location>
    </subcellularLocation>
</comment>
<keyword evidence="4 6" id="KW-0732">Signal</keyword>